<reference evidence="3" key="2">
    <citation type="submission" date="2018-04" db="EMBL/GenBank/DDBJ databases">
        <title>Complete genome sequence of Sulfodiicoccus acidiphilus strain HS-1.</title>
        <authorList>
            <person name="Sakai H.D."/>
            <person name="Kurosawa N."/>
        </authorList>
    </citation>
    <scope>NUCLEOTIDE SEQUENCE [LARGE SCALE GENOMIC DNA]</scope>
    <source>
        <strain evidence="3">HS-1</strain>
    </source>
</reference>
<organism evidence="1 3">
    <name type="scientific">Sulfodiicoccus acidiphilus</name>
    <dbReference type="NCBI Taxonomy" id="1670455"/>
    <lineage>
        <taxon>Archaea</taxon>
        <taxon>Thermoproteota</taxon>
        <taxon>Thermoprotei</taxon>
        <taxon>Sulfolobales</taxon>
        <taxon>Sulfolobaceae</taxon>
        <taxon>Sulfodiicoccus</taxon>
    </lineage>
</organism>
<evidence type="ECO:0000313" key="2">
    <source>
        <dbReference type="EMBL" id="GGT99531.1"/>
    </source>
</evidence>
<name>A0A348B3J6_9CREN</name>
<dbReference type="AlphaFoldDB" id="A0A348B3J6"/>
<protein>
    <submittedName>
        <fullName evidence="1">Uncharacterized protein</fullName>
    </submittedName>
</protein>
<sequence length="75" mass="8259">MELKEGKGVVSVDDKYSVLTSIEGVINGRPEGRGLPHPQLPLCKQVPPDGLNRIGIEMERDTMNEITVQTISWVS</sequence>
<reference evidence="2" key="1">
    <citation type="journal article" date="2014" name="Int. J. Syst. Evol. Microbiol.">
        <title>Complete genome sequence of Corynebacterium casei LMG S-19264T (=DSM 44701T), isolated from a smear-ripened cheese.</title>
        <authorList>
            <consortium name="US DOE Joint Genome Institute (JGI-PGF)"/>
            <person name="Walter F."/>
            <person name="Albersmeier A."/>
            <person name="Kalinowski J."/>
            <person name="Ruckert C."/>
        </authorList>
    </citation>
    <scope>NUCLEOTIDE SEQUENCE</scope>
    <source>
        <strain evidence="2">JCM 31740</strain>
    </source>
</reference>
<dbReference type="KEGG" id="sacd:HS1genome_1137"/>
<gene>
    <name evidence="2" type="ORF">GCM10007116_16120</name>
    <name evidence="1" type="ORF">HS1genome_1137</name>
</gene>
<reference evidence="2" key="4">
    <citation type="submission" date="2020-09" db="EMBL/GenBank/DDBJ databases">
        <authorList>
            <person name="Sun Q."/>
            <person name="Ohkuma M."/>
        </authorList>
    </citation>
    <scope>NUCLEOTIDE SEQUENCE</scope>
    <source>
        <strain evidence="2">JCM 31740</strain>
    </source>
</reference>
<proteinExistence type="predicted"/>
<dbReference type="EMBL" id="AP018553">
    <property type="protein sequence ID" value="BBD72748.1"/>
    <property type="molecule type" value="Genomic_DNA"/>
</dbReference>
<dbReference type="EMBL" id="BMQS01000015">
    <property type="protein sequence ID" value="GGT99531.1"/>
    <property type="molecule type" value="Genomic_DNA"/>
</dbReference>
<dbReference type="Proteomes" id="UP000276741">
    <property type="component" value="Chromosome"/>
</dbReference>
<accession>A0A348B3J6</accession>
<dbReference type="Proteomes" id="UP000616143">
    <property type="component" value="Unassembled WGS sequence"/>
</dbReference>
<evidence type="ECO:0000313" key="3">
    <source>
        <dbReference type="Proteomes" id="UP000276741"/>
    </source>
</evidence>
<reference evidence="1" key="3">
    <citation type="journal article" date="2019" name="BMC Res. Notes">
        <title>Complete genome sequence of the Sulfodiicoccus acidiphilus strain HS-1T, the first crenarchaeon that lacks polB3, isolated from an acidic hot spring in Ohwaku-dani, Hakone, Japan.</title>
        <authorList>
            <person name="Sakai H.D."/>
            <person name="Kurosawa N."/>
        </authorList>
    </citation>
    <scope>NUCLEOTIDE SEQUENCE</scope>
    <source>
        <strain evidence="1">HS-1</strain>
    </source>
</reference>
<keyword evidence="3" id="KW-1185">Reference proteome</keyword>
<evidence type="ECO:0000313" key="1">
    <source>
        <dbReference type="EMBL" id="BBD72748.1"/>
    </source>
</evidence>